<keyword evidence="1" id="KW-0472">Membrane</keyword>
<keyword evidence="1" id="KW-0812">Transmembrane</keyword>
<keyword evidence="1" id="KW-1133">Transmembrane helix</keyword>
<evidence type="ECO:0000313" key="3">
    <source>
        <dbReference type="Proteomes" id="UP000037997"/>
    </source>
</evidence>
<feature type="transmembrane region" description="Helical" evidence="1">
    <location>
        <begin position="44"/>
        <end position="68"/>
    </location>
</feature>
<evidence type="ECO:0000256" key="1">
    <source>
        <dbReference type="SAM" id="Phobius"/>
    </source>
</evidence>
<organism evidence="2 3">
    <name type="scientific">Helicobacter pullorum</name>
    <dbReference type="NCBI Taxonomy" id="35818"/>
    <lineage>
        <taxon>Bacteria</taxon>
        <taxon>Pseudomonadati</taxon>
        <taxon>Campylobacterota</taxon>
        <taxon>Epsilonproteobacteria</taxon>
        <taxon>Campylobacterales</taxon>
        <taxon>Helicobacteraceae</taxon>
        <taxon>Helicobacter</taxon>
    </lineage>
</organism>
<accession>A0A0N0LTB4</accession>
<protein>
    <recommendedName>
        <fullName evidence="4">Periplasmic protein</fullName>
    </recommendedName>
</protein>
<comment type="caution">
    <text evidence="2">The sequence shown here is derived from an EMBL/GenBank/DDBJ whole genome shotgun (WGS) entry which is preliminary data.</text>
</comment>
<evidence type="ECO:0008006" key="4">
    <source>
        <dbReference type="Google" id="ProtNLM"/>
    </source>
</evidence>
<sequence length="340" mass="39988">MKFKYYLGALFVFIVLLGLYVYSLSGFSYTYHIPFTLQTITLPIAIWFIVPVIMFFVIVIFLEVGGAYRMWYKRTKYKNDYKLLLTQIENQLLCKEVPYKEPSMNRYKKLSILLSNLTFDIKEGTPIKSGEVRLDEMIETLGNLKRGEYVNLKKFNPGEKCPFLKLNILNEIHNDKKFAAEVLKKQNYDEEYKQEAFKKLLEAGDLKDIKRFVGEIKFNKDLANKVLGMCYAQKMDFSDEEVAKLCAEVGYNKEDYLALAQKTKECYEPSSWVRLFEFLANKDENAELAYFYVLLELEMIDEAKERLNSHPQNELLKIRAYLDLKNLGKNYPLELFLQDK</sequence>
<dbReference type="AlphaFoldDB" id="A0A0N0LTB4"/>
<proteinExistence type="predicted"/>
<feature type="transmembrane region" description="Helical" evidence="1">
    <location>
        <begin position="5"/>
        <end position="24"/>
    </location>
</feature>
<dbReference type="EMBL" id="JNOC01000032">
    <property type="protein sequence ID" value="KPH55758.1"/>
    <property type="molecule type" value="Genomic_DNA"/>
</dbReference>
<reference evidence="2 3" key="1">
    <citation type="submission" date="2014-06" db="EMBL/GenBank/DDBJ databases">
        <title>Helicobacter pullorum isolates in fresh chicken meat - phenotypic and genotypic features.</title>
        <authorList>
            <person name="Borges V."/>
            <person name="Santos A."/>
            <person name="Correia C.B."/>
            <person name="Saraiva M."/>
            <person name="Menard A."/>
            <person name="Vieira L."/>
            <person name="Sampaio D.A."/>
            <person name="Gomes J.P."/>
            <person name="Oleastro M."/>
        </authorList>
    </citation>
    <scope>NUCLEOTIDE SEQUENCE [LARGE SCALE GENOMIC DNA]</scope>
    <source>
        <strain evidence="2 3">229334/12</strain>
    </source>
</reference>
<evidence type="ECO:0000313" key="2">
    <source>
        <dbReference type="EMBL" id="KPH55758.1"/>
    </source>
</evidence>
<dbReference type="RefSeq" id="WP_054197968.1">
    <property type="nucleotide sequence ID" value="NZ_JNOC01000032.1"/>
</dbReference>
<gene>
    <name evidence="2" type="ORF">HPU229334_06175</name>
</gene>
<dbReference type="PATRIC" id="fig|35818.11.peg.1221"/>
<dbReference type="Proteomes" id="UP000037997">
    <property type="component" value="Unassembled WGS sequence"/>
</dbReference>
<name>A0A0N0LTB4_9HELI</name>
<dbReference type="STRING" id="35818.HPU229336_01560"/>